<evidence type="ECO:0000313" key="4">
    <source>
        <dbReference type="Proteomes" id="UP000469734"/>
    </source>
</evidence>
<feature type="domain" description="Helix-turn-helix" evidence="2">
    <location>
        <begin position="7"/>
        <end position="55"/>
    </location>
</feature>
<dbReference type="Proteomes" id="UP000469734">
    <property type="component" value="Unassembled WGS sequence"/>
</dbReference>
<dbReference type="Pfam" id="PF12728">
    <property type="entry name" value="HTH_17"/>
    <property type="match status" value="1"/>
</dbReference>
<protein>
    <submittedName>
        <fullName evidence="3">Helix-turn-helix domain-containing protein</fullName>
    </submittedName>
</protein>
<dbReference type="AlphaFoldDB" id="A0A7X4H4T6"/>
<dbReference type="InterPro" id="IPR041657">
    <property type="entry name" value="HTH_17"/>
</dbReference>
<dbReference type="EMBL" id="WWCR01000037">
    <property type="protein sequence ID" value="MYM75372.1"/>
    <property type="molecule type" value="Genomic_DNA"/>
</dbReference>
<gene>
    <name evidence="3" type="ORF">GTP56_24695</name>
</gene>
<reference evidence="3 4" key="1">
    <citation type="submission" date="2019-12" db="EMBL/GenBank/DDBJ databases">
        <title>Novel species isolated from a subtropical stream in China.</title>
        <authorList>
            <person name="Lu H."/>
        </authorList>
    </citation>
    <scope>NUCLEOTIDE SEQUENCE [LARGE SCALE GENOMIC DNA]</scope>
    <source>
        <strain evidence="3 4">FT134W</strain>
    </source>
</reference>
<feature type="region of interest" description="Disordered" evidence="1">
    <location>
        <begin position="64"/>
        <end position="102"/>
    </location>
</feature>
<name>A0A7X4H4T6_9BURK</name>
<accession>A0A7X4H4T6</accession>
<sequence length="102" mass="11393">MEMPDTLDIQQVSAMLFAEKETVLALARCGALPGTKIGRSWVFLRSDVLEFLRNRIQVDTQLRRREVGNSSQPAGVALPQQPSRRRTKLPELPALPNAPRVS</sequence>
<comment type="caution">
    <text evidence="3">The sequence shown here is derived from an EMBL/GenBank/DDBJ whole genome shotgun (WGS) entry which is preliminary data.</text>
</comment>
<proteinExistence type="predicted"/>
<evidence type="ECO:0000313" key="3">
    <source>
        <dbReference type="EMBL" id="MYM75372.1"/>
    </source>
</evidence>
<evidence type="ECO:0000256" key="1">
    <source>
        <dbReference type="SAM" id="MobiDB-lite"/>
    </source>
</evidence>
<evidence type="ECO:0000259" key="2">
    <source>
        <dbReference type="Pfam" id="PF12728"/>
    </source>
</evidence>
<organism evidence="3 4">
    <name type="scientific">Duganella margarita</name>
    <dbReference type="NCBI Taxonomy" id="2692170"/>
    <lineage>
        <taxon>Bacteria</taxon>
        <taxon>Pseudomonadati</taxon>
        <taxon>Pseudomonadota</taxon>
        <taxon>Betaproteobacteria</taxon>
        <taxon>Burkholderiales</taxon>
        <taxon>Oxalobacteraceae</taxon>
        <taxon>Telluria group</taxon>
        <taxon>Duganella</taxon>
    </lineage>
</organism>